<evidence type="ECO:0000313" key="3">
    <source>
        <dbReference type="Proteomes" id="UP000245657"/>
    </source>
</evidence>
<accession>A0A2V2N051</accession>
<protein>
    <submittedName>
        <fullName evidence="2">Uncharacterized protein</fullName>
    </submittedName>
</protein>
<dbReference type="EMBL" id="QGMY01000002">
    <property type="protein sequence ID" value="PWR73754.1"/>
    <property type="molecule type" value="Genomic_DNA"/>
</dbReference>
<name>A0A2V2N051_9EURY</name>
<evidence type="ECO:0000313" key="2">
    <source>
        <dbReference type="EMBL" id="PWR73754.1"/>
    </source>
</evidence>
<gene>
    <name evidence="2" type="ORF">DK846_00865</name>
</gene>
<feature type="region of interest" description="Disordered" evidence="1">
    <location>
        <begin position="161"/>
        <end position="190"/>
    </location>
</feature>
<comment type="caution">
    <text evidence="2">The sequence shown here is derived from an EMBL/GenBank/DDBJ whole genome shotgun (WGS) entry which is preliminary data.</text>
</comment>
<dbReference type="Proteomes" id="UP000245657">
    <property type="component" value="Unassembled WGS sequence"/>
</dbReference>
<evidence type="ECO:0000256" key="1">
    <source>
        <dbReference type="SAM" id="MobiDB-lite"/>
    </source>
</evidence>
<proteinExistence type="predicted"/>
<reference evidence="2 3" key="1">
    <citation type="submission" date="2018-05" db="EMBL/GenBank/DDBJ databases">
        <title>Draft genome of Methanospirillum lacunae Ki8-1.</title>
        <authorList>
            <person name="Dueholm M.S."/>
            <person name="Nielsen P.H."/>
            <person name="Bakmann L.F."/>
            <person name="Otzen D.E."/>
        </authorList>
    </citation>
    <scope>NUCLEOTIDE SEQUENCE [LARGE SCALE GENOMIC DNA]</scope>
    <source>
        <strain evidence="2 3">Ki8-1</strain>
    </source>
</reference>
<dbReference type="RefSeq" id="WP_109967034.1">
    <property type="nucleotide sequence ID" value="NZ_QGMY01000002.1"/>
</dbReference>
<sequence length="546" mass="59809">MQIKSFHLLFLIMLILVSGTVSAISLKEHTTEEWQSILAIPDNNTMLTGLQITLDIRPDQYYLPQGSEVNISGKITTMFGPIKNAPIIMARGNDTSPAPVANLTTDDNGDFSLTDHVNSSGIVRYQAWFEGSDLKGQNLTKSYEIEITTVANSTEQKFTNLTVQEEPEQPITEPEDEIPESDDTQNESDIKQISEGSECILYSPESYISGENVTFSGSITGENQTPLPYLPVNIQKRGEDGQYTKIGDTITTEADGSFTSSYYLTGPGPLSFRALSTDDLGKDLTSNIVTLQFEKTQDFTPMARDRTGVRSIDAGLNAAILKPDENITISGWFSDGEGNGIASGRLNLYWYNFADRIWDRFRNTSEAITNDDGYYAFNVSGPNLTGISYLAVVSKKEQTGKPLFSHVLPLVVRGQTETNSSILPAVLTVKSEPSEVQVNEKALITFTLSDPDGNPLAEEPVQMYFSEDGFTWFMNGNGNLTTRSDGTVAMVDVPKKTGFHYYRGVYSGSDFFGPADSGILALIITGPENSAGNQGTENMTPENKIE</sequence>
<organism evidence="2 3">
    <name type="scientific">Methanospirillum lacunae</name>
    <dbReference type="NCBI Taxonomy" id="668570"/>
    <lineage>
        <taxon>Archaea</taxon>
        <taxon>Methanobacteriati</taxon>
        <taxon>Methanobacteriota</taxon>
        <taxon>Stenosarchaea group</taxon>
        <taxon>Methanomicrobia</taxon>
        <taxon>Methanomicrobiales</taxon>
        <taxon>Methanospirillaceae</taxon>
        <taxon>Methanospirillum</taxon>
    </lineage>
</organism>
<keyword evidence="3" id="KW-1185">Reference proteome</keyword>
<dbReference type="OrthoDB" id="118107at2157"/>
<dbReference type="AlphaFoldDB" id="A0A2V2N051"/>
<feature type="compositionally biased region" description="Acidic residues" evidence="1">
    <location>
        <begin position="165"/>
        <end position="186"/>
    </location>
</feature>
<feature type="region of interest" description="Disordered" evidence="1">
    <location>
        <begin position="527"/>
        <end position="546"/>
    </location>
</feature>